<keyword evidence="2" id="KW-1185">Reference proteome</keyword>
<reference evidence="1" key="1">
    <citation type="submission" date="2023-04" db="EMBL/GenBank/DDBJ databases">
        <title>Draft Genome sequencing of Naganishia species isolated from polar environments using Oxford Nanopore Technology.</title>
        <authorList>
            <person name="Leo P."/>
            <person name="Venkateswaran K."/>
        </authorList>
    </citation>
    <scope>NUCLEOTIDE SEQUENCE</scope>
    <source>
        <strain evidence="1">MNA-CCFEE 5425</strain>
    </source>
</reference>
<name>A0ACC2WR64_9TREE</name>
<proteinExistence type="predicted"/>
<sequence>MPHEPTALIIVDVQNDFLPPTGSLAVPDGREILPPIYKLLSDEEWDWHPPGHVSFASSHQDGKPYTKIQISASSGTTKSGEQTAMRDMFIWPDHCVPGTPGAEIEDGLQERLKPWLANKKLVVVRKVSINTDNMYTKVAFHGYEQGRGGFYRLIYVFVVRGGRATTRTLMRFQHLKGLSSQTLQIHSPYVSSSSLHLHLRLPLLELTHHLLSIPLVPSQRTDEAKPTGPDIGSYLLEKGIKRCIVVGLATDYWYGPLLYCPPSPSPIIPVESNPKNTCTSLLTYPSSLIRISAPLDSVAQTTLSAVSYPSTHSPGEKAFKTFVYTPATRGVNQDDSAKALAGMRERGAVLVDEDGLRRVLEG</sequence>
<protein>
    <submittedName>
        <fullName evidence="1">Uncharacterized protein</fullName>
    </submittedName>
</protein>
<dbReference type="EMBL" id="JASBWU010000019">
    <property type="protein sequence ID" value="KAJ9114263.1"/>
    <property type="molecule type" value="Genomic_DNA"/>
</dbReference>
<accession>A0ACC2WR64</accession>
<organism evidence="1 2">
    <name type="scientific">Naganishia vaughanmartiniae</name>
    <dbReference type="NCBI Taxonomy" id="1424756"/>
    <lineage>
        <taxon>Eukaryota</taxon>
        <taxon>Fungi</taxon>
        <taxon>Dikarya</taxon>
        <taxon>Basidiomycota</taxon>
        <taxon>Agaricomycotina</taxon>
        <taxon>Tremellomycetes</taxon>
        <taxon>Filobasidiales</taxon>
        <taxon>Filobasidiaceae</taxon>
        <taxon>Naganishia</taxon>
    </lineage>
</organism>
<gene>
    <name evidence="1" type="ORF">QFC22_005715</name>
</gene>
<evidence type="ECO:0000313" key="1">
    <source>
        <dbReference type="EMBL" id="KAJ9114263.1"/>
    </source>
</evidence>
<evidence type="ECO:0000313" key="2">
    <source>
        <dbReference type="Proteomes" id="UP001243375"/>
    </source>
</evidence>
<comment type="caution">
    <text evidence="1">The sequence shown here is derived from an EMBL/GenBank/DDBJ whole genome shotgun (WGS) entry which is preliminary data.</text>
</comment>
<dbReference type="Proteomes" id="UP001243375">
    <property type="component" value="Unassembled WGS sequence"/>
</dbReference>